<sequence length="127" mass="13897">MENSSSVSKIAIVIVVVGVLIAAFFGYRYVSGGDVVDVTMRVKKMTWRWDPDNVVVPANKKIRIHIFNEDDFLHGFGVAALGIDAETPPLKETVVTLPPMQPGEYPFHCSVICGEGHATQEGKIVVQ</sequence>
<dbReference type="AlphaFoldDB" id="A0A1F6M8B6"/>
<evidence type="ECO:0000259" key="2">
    <source>
        <dbReference type="PROSITE" id="PS50857"/>
    </source>
</evidence>
<evidence type="ECO:0000313" key="3">
    <source>
        <dbReference type="EMBL" id="OGH67820.1"/>
    </source>
</evidence>
<dbReference type="InterPro" id="IPR002429">
    <property type="entry name" value="CcO_II-like_C"/>
</dbReference>
<comment type="caution">
    <text evidence="3">The sequence shown here is derived from an EMBL/GenBank/DDBJ whole genome shotgun (WGS) entry which is preliminary data.</text>
</comment>
<accession>A0A1F6M8B6</accession>
<dbReference type="GO" id="GO:0016020">
    <property type="term" value="C:membrane"/>
    <property type="evidence" value="ECO:0007669"/>
    <property type="project" value="InterPro"/>
</dbReference>
<feature type="domain" description="Cytochrome oxidase subunit II copper A binding" evidence="2">
    <location>
        <begin position="35"/>
        <end position="127"/>
    </location>
</feature>
<keyword evidence="1" id="KW-1133">Transmembrane helix</keyword>
<proteinExistence type="predicted"/>
<feature type="transmembrane region" description="Helical" evidence="1">
    <location>
        <begin position="6"/>
        <end position="27"/>
    </location>
</feature>
<reference evidence="3 4" key="1">
    <citation type="journal article" date="2016" name="Nat. Commun.">
        <title>Thousands of microbial genomes shed light on interconnected biogeochemical processes in an aquifer system.</title>
        <authorList>
            <person name="Anantharaman K."/>
            <person name="Brown C.T."/>
            <person name="Hug L.A."/>
            <person name="Sharon I."/>
            <person name="Castelle C.J."/>
            <person name="Probst A.J."/>
            <person name="Thomas B.C."/>
            <person name="Singh A."/>
            <person name="Wilkins M.J."/>
            <person name="Karaoz U."/>
            <person name="Brodie E.L."/>
            <person name="Williams K.H."/>
            <person name="Hubbard S.S."/>
            <person name="Banfield J.F."/>
        </authorList>
    </citation>
    <scope>NUCLEOTIDE SEQUENCE [LARGE SCALE GENOMIC DNA]</scope>
</reference>
<dbReference type="InterPro" id="IPR028096">
    <property type="entry name" value="EfeO_Cupredoxin"/>
</dbReference>
<dbReference type="STRING" id="1798682.A3C15_02045"/>
<dbReference type="SUPFAM" id="SSF49503">
    <property type="entry name" value="Cupredoxins"/>
    <property type="match status" value="1"/>
</dbReference>
<name>A0A1F6M8B6_9BACT</name>
<dbReference type="GO" id="GO:0005507">
    <property type="term" value="F:copper ion binding"/>
    <property type="evidence" value="ECO:0007669"/>
    <property type="project" value="InterPro"/>
</dbReference>
<keyword evidence="1" id="KW-0472">Membrane</keyword>
<gene>
    <name evidence="3" type="ORF">A3C15_02045</name>
</gene>
<keyword evidence="1" id="KW-0812">Transmembrane</keyword>
<organism evidence="3 4">
    <name type="scientific">Candidatus Magasanikbacteria bacterium RIFCSPHIGHO2_02_FULL_50_9b</name>
    <dbReference type="NCBI Taxonomy" id="1798682"/>
    <lineage>
        <taxon>Bacteria</taxon>
        <taxon>Candidatus Magasanikiibacteriota</taxon>
    </lineage>
</organism>
<dbReference type="Gene3D" id="2.60.40.420">
    <property type="entry name" value="Cupredoxins - blue copper proteins"/>
    <property type="match status" value="1"/>
</dbReference>
<dbReference type="GO" id="GO:0004129">
    <property type="term" value="F:cytochrome-c oxidase activity"/>
    <property type="evidence" value="ECO:0007669"/>
    <property type="project" value="InterPro"/>
</dbReference>
<dbReference type="InterPro" id="IPR008972">
    <property type="entry name" value="Cupredoxin"/>
</dbReference>
<protein>
    <recommendedName>
        <fullName evidence="2">Cytochrome oxidase subunit II copper A binding domain-containing protein</fullName>
    </recommendedName>
</protein>
<dbReference type="Proteomes" id="UP000176532">
    <property type="component" value="Unassembled WGS sequence"/>
</dbReference>
<evidence type="ECO:0000313" key="4">
    <source>
        <dbReference type="Proteomes" id="UP000176532"/>
    </source>
</evidence>
<dbReference type="Pfam" id="PF13473">
    <property type="entry name" value="Cupredoxin_1"/>
    <property type="match status" value="1"/>
</dbReference>
<dbReference type="EMBL" id="MFQD01000033">
    <property type="protein sequence ID" value="OGH67820.1"/>
    <property type="molecule type" value="Genomic_DNA"/>
</dbReference>
<dbReference type="PROSITE" id="PS50857">
    <property type="entry name" value="COX2_CUA"/>
    <property type="match status" value="1"/>
</dbReference>
<evidence type="ECO:0000256" key="1">
    <source>
        <dbReference type="SAM" id="Phobius"/>
    </source>
</evidence>